<dbReference type="EMBL" id="CP081303">
    <property type="protein sequence ID" value="QZE12818.1"/>
    <property type="molecule type" value="Genomic_DNA"/>
</dbReference>
<name>A0AC61NBJ2_9BACT</name>
<reference evidence="1" key="1">
    <citation type="submission" date="2021-08" db="EMBL/GenBank/DDBJ databases">
        <title>Novel anaerobic bacterium isolated from sea squirt in East Sea, Republic of Korea.</title>
        <authorList>
            <person name="Nguyen T.H."/>
            <person name="Li Z."/>
            <person name="Lee Y.-J."/>
            <person name="Ko J."/>
            <person name="Kim S.-G."/>
        </authorList>
    </citation>
    <scope>NUCLEOTIDE SEQUENCE</scope>
    <source>
        <strain evidence="1">KCTC 25031</strain>
    </source>
</reference>
<proteinExistence type="predicted"/>
<sequence length="335" mass="38175">MQYFGFENMNFEWTHPWALLFILLVPVVFILLPPYRLRSKAIVHPAFQRMTEVSHIKPSKKAWITKKNILQWLLSFLTYVLIVLAAAGPKFVGKPEKKIKTARSFLITADLSFSMNNKDWILDNQRITRWHAVQKIMSQFIDGRKSDRVGLILFASHPYLQAPLTSDLNSVQWLLNDAEVGMAGQMTNIGDAISYGMKVFKNDTIKQKVMLLLTDGVDSGIGTNPLDASTLAKDDSIKIYTLGIGDPKGKDKIDEKMLTYISESTDAKYFRAMDSKELKKAYQTLNDLEPIKYESTEIRPEVLLYFYPLGVSLLCAFILILYLAILSRFKASKNE</sequence>
<dbReference type="Proteomes" id="UP000826212">
    <property type="component" value="Chromosome"/>
</dbReference>
<accession>A0AC61NBJ2</accession>
<gene>
    <name evidence="1" type="ORF">K4L44_09475</name>
</gene>
<organism evidence="1 2">
    <name type="scientific">Halosquirtibacter laminarini</name>
    <dbReference type="NCBI Taxonomy" id="3374600"/>
    <lineage>
        <taxon>Bacteria</taxon>
        <taxon>Pseudomonadati</taxon>
        <taxon>Bacteroidota</taxon>
        <taxon>Bacteroidia</taxon>
        <taxon>Marinilabiliales</taxon>
        <taxon>Prolixibacteraceae</taxon>
        <taxon>Halosquirtibacter</taxon>
    </lineage>
</organism>
<evidence type="ECO:0000313" key="1">
    <source>
        <dbReference type="EMBL" id="QZE12818.1"/>
    </source>
</evidence>
<protein>
    <submittedName>
        <fullName evidence="1">VWA domain-containing protein</fullName>
    </submittedName>
</protein>
<keyword evidence="2" id="KW-1185">Reference proteome</keyword>
<evidence type="ECO:0000313" key="2">
    <source>
        <dbReference type="Proteomes" id="UP000826212"/>
    </source>
</evidence>